<proteinExistence type="predicted"/>
<dbReference type="Proteomes" id="UP000003448">
    <property type="component" value="Unassembled WGS sequence"/>
</dbReference>
<keyword evidence="2" id="KW-1185">Reference proteome</keyword>
<evidence type="ECO:0000313" key="1">
    <source>
        <dbReference type="EMBL" id="CCH18436.1"/>
    </source>
</evidence>
<reference evidence="2" key="1">
    <citation type="journal article" date="2012" name="J. Bacteriol.">
        <title>Genome Sequence of Micromonospora lupini Lupac 08, Isolated from Root Nodules of Lupinus angustifolius.</title>
        <authorList>
            <person name="Alonso-Vega P."/>
            <person name="Normand P."/>
            <person name="Bacigalupe R."/>
            <person name="Pujic P."/>
            <person name="Lajus A."/>
            <person name="Vallenet D."/>
            <person name="Carro L."/>
            <person name="Coll P."/>
            <person name="Trujillo M.E."/>
        </authorList>
    </citation>
    <scope>NUCLEOTIDE SEQUENCE [LARGE SCALE GENOMIC DNA]</scope>
    <source>
        <strain evidence="2">Lupac 08</strain>
    </source>
</reference>
<comment type="caution">
    <text evidence="1">The sequence shown here is derived from an EMBL/GenBank/DDBJ whole genome shotgun (WGS) entry which is preliminary data.</text>
</comment>
<dbReference type="EMBL" id="CAIE01000026">
    <property type="protein sequence ID" value="CCH18436.1"/>
    <property type="molecule type" value="Genomic_DNA"/>
</dbReference>
<organism evidence="1 2">
    <name type="scientific">Micromonospora lupini str. Lupac 08</name>
    <dbReference type="NCBI Taxonomy" id="1150864"/>
    <lineage>
        <taxon>Bacteria</taxon>
        <taxon>Bacillati</taxon>
        <taxon>Actinomycetota</taxon>
        <taxon>Actinomycetes</taxon>
        <taxon>Micromonosporales</taxon>
        <taxon>Micromonosporaceae</taxon>
        <taxon>Micromonospora</taxon>
    </lineage>
</organism>
<evidence type="ECO:0000313" key="2">
    <source>
        <dbReference type="Proteomes" id="UP000003448"/>
    </source>
</evidence>
<gene>
    <name evidence="1" type="ORF">MILUP08_43346</name>
</gene>
<dbReference type="STRING" id="1150864.MILUP08_43346"/>
<accession>I0L3N9</accession>
<dbReference type="AlphaFoldDB" id="I0L3N9"/>
<name>I0L3N9_9ACTN</name>
<protein>
    <submittedName>
        <fullName evidence="1">Uncharacterized protein</fullName>
    </submittedName>
</protein>
<sequence>MSGACGWVNEASSVGLTFVGNGEQRFGRKFSLPVPCPDTRVHSGDASASMPTLGSCVSCGSTTYRAGRCDSQAERPSLR</sequence>